<dbReference type="PROSITE" id="PS51257">
    <property type="entry name" value="PROKAR_LIPOPROTEIN"/>
    <property type="match status" value="1"/>
</dbReference>
<keyword evidence="1" id="KW-0732">Signal</keyword>
<dbReference type="InterPro" id="IPR010980">
    <property type="entry name" value="Cyt_c/b562"/>
</dbReference>
<dbReference type="EMBL" id="JBDLBR010000003">
    <property type="protein sequence ID" value="MEN7537867.1"/>
    <property type="molecule type" value="Genomic_DNA"/>
</dbReference>
<feature type="chain" id="PRO_5045453125" evidence="1">
    <location>
        <begin position="28"/>
        <end position="180"/>
    </location>
</feature>
<dbReference type="PROSITE" id="PS51009">
    <property type="entry name" value="CYTCII"/>
    <property type="match status" value="1"/>
</dbReference>
<evidence type="ECO:0000256" key="1">
    <source>
        <dbReference type="SAM" id="SignalP"/>
    </source>
</evidence>
<comment type="caution">
    <text evidence="2">The sequence shown here is derived from an EMBL/GenBank/DDBJ whole genome shotgun (WGS) entry which is preliminary data.</text>
</comment>
<proteinExistence type="predicted"/>
<protein>
    <submittedName>
        <fullName evidence="2">Cytochrome c</fullName>
    </submittedName>
</protein>
<evidence type="ECO:0000313" key="2">
    <source>
        <dbReference type="EMBL" id="MEN7537867.1"/>
    </source>
</evidence>
<accession>A0ABV0CYC7</accession>
<dbReference type="SUPFAM" id="SSF47175">
    <property type="entry name" value="Cytochromes"/>
    <property type="match status" value="1"/>
</dbReference>
<organism evidence="2 3">
    <name type="scientific">Aurantiacibacter flavus</name>
    <dbReference type="NCBI Taxonomy" id="3145232"/>
    <lineage>
        <taxon>Bacteria</taxon>
        <taxon>Pseudomonadati</taxon>
        <taxon>Pseudomonadota</taxon>
        <taxon>Alphaproteobacteria</taxon>
        <taxon>Sphingomonadales</taxon>
        <taxon>Erythrobacteraceae</taxon>
        <taxon>Aurantiacibacter</taxon>
    </lineage>
</organism>
<name>A0ABV0CYC7_9SPHN</name>
<evidence type="ECO:0000313" key="3">
    <source>
        <dbReference type="Proteomes" id="UP001484535"/>
    </source>
</evidence>
<dbReference type="RefSeq" id="WP_346785309.1">
    <property type="nucleotide sequence ID" value="NZ_JBDLBR010000003.1"/>
</dbReference>
<gene>
    <name evidence="2" type="ORF">ABDJ38_11850</name>
</gene>
<reference evidence="2 3" key="1">
    <citation type="submission" date="2024-05" db="EMBL/GenBank/DDBJ databases">
        <authorList>
            <person name="Park S."/>
        </authorList>
    </citation>
    <scope>NUCLEOTIDE SEQUENCE [LARGE SCALE GENOMIC DNA]</scope>
    <source>
        <strain evidence="2 3">DGU5</strain>
    </source>
</reference>
<dbReference type="Proteomes" id="UP001484535">
    <property type="component" value="Unassembled WGS sequence"/>
</dbReference>
<feature type="signal peptide" evidence="1">
    <location>
        <begin position="1"/>
        <end position="27"/>
    </location>
</feature>
<sequence>MQIWSRRATAISGLALALAACATVDQASTIPDTYFVREGMVDQINPPITAIWDMQVEVMDDEGNFDPALMTADTWAALKSHAANLDIQAAKMAGAERFVAADPNGELTEAPEGTDLAAIQQRLDTSPQAFRAMATAMRAQTAQLLLAAQAQDAARVTQLVNDLQPSCKSCHDVFWYPEQG</sequence>
<dbReference type="Gene3D" id="1.20.120.10">
    <property type="entry name" value="Cytochrome c/b562"/>
    <property type="match status" value="1"/>
</dbReference>
<dbReference type="Pfam" id="PF01322">
    <property type="entry name" value="Cytochrom_C_2"/>
    <property type="match status" value="1"/>
</dbReference>
<keyword evidence="3" id="KW-1185">Reference proteome</keyword>
<dbReference type="InterPro" id="IPR002321">
    <property type="entry name" value="Cyt_c_II"/>
</dbReference>